<sequence length="350" mass="35759">MHETVLRRSGSRRRVAATALALAVGLLAGACAGSSASGSGGGTDSVTVGVSGDNVNILPVWVAQQKGYFAKYGINVKLAVLSATSTNSALASGSVQFLAGSAKNFLTAVQQNVGEIAVAQTSIGVPLGLVVSTNFASAHHITKDTPLATVAKDLVGSTGGSASTSTTAEVNLFLKPYGVSTSSMKIATLSSAQTYLTALKTNEIDWFMTSEPTPLQAQAQGAGIVVATSKNVAAWAPETIGPGNVTITTKSYAAKNPDVVKKFTQAMQAAVQYIHGNEQSGAVTAIAAKELSGVPNDVLEQSIAEIDWPETSAMTVAGWTAGVKFTVQTGAVSASTTVRQGTDWTNQYLG</sequence>
<proteinExistence type="inferred from homology"/>
<evidence type="ECO:0000256" key="4">
    <source>
        <dbReference type="SAM" id="SignalP"/>
    </source>
</evidence>
<feature type="chain" id="PRO_5037590429" evidence="4">
    <location>
        <begin position="33"/>
        <end position="350"/>
    </location>
</feature>
<protein>
    <submittedName>
        <fullName evidence="6">ABC transporter substrate-binding protein</fullName>
    </submittedName>
</protein>
<feature type="signal peptide" evidence="4">
    <location>
        <begin position="1"/>
        <end position="32"/>
    </location>
</feature>
<dbReference type="InterPro" id="IPR015168">
    <property type="entry name" value="SsuA/THI5"/>
</dbReference>
<accession>A0A941IHC8</accession>
<dbReference type="GO" id="GO:0042597">
    <property type="term" value="C:periplasmic space"/>
    <property type="evidence" value="ECO:0007669"/>
    <property type="project" value="UniProtKB-SubCell"/>
</dbReference>
<dbReference type="Pfam" id="PF09084">
    <property type="entry name" value="NMT1"/>
    <property type="match status" value="1"/>
</dbReference>
<dbReference type="PROSITE" id="PS51257">
    <property type="entry name" value="PROKAR_LIPOPROTEIN"/>
    <property type="match status" value="1"/>
</dbReference>
<comment type="caution">
    <text evidence="6">The sequence shown here is derived from an EMBL/GenBank/DDBJ whole genome shotgun (WGS) entry which is preliminary data.</text>
</comment>
<evidence type="ECO:0000256" key="1">
    <source>
        <dbReference type="ARBA" id="ARBA00004418"/>
    </source>
</evidence>
<dbReference type="PANTHER" id="PTHR30024:SF47">
    <property type="entry name" value="TAURINE-BINDING PERIPLASMIC PROTEIN"/>
    <property type="match status" value="1"/>
</dbReference>
<name>A0A941IHC8_9ACTN</name>
<evidence type="ECO:0000313" key="6">
    <source>
        <dbReference type="EMBL" id="MBR7825582.1"/>
    </source>
</evidence>
<dbReference type="GO" id="GO:0042918">
    <property type="term" value="P:alkanesulfonate transmembrane transport"/>
    <property type="evidence" value="ECO:0007669"/>
    <property type="project" value="TreeGrafter"/>
</dbReference>
<reference evidence="6" key="1">
    <citation type="submission" date="2021-04" db="EMBL/GenBank/DDBJ databases">
        <title>Genome based classification of Actinospica acidithermotolerans sp. nov., an actinobacterium isolated from an Indonesian hot spring.</title>
        <authorList>
            <person name="Kusuma A.B."/>
            <person name="Putra K.E."/>
            <person name="Nafisah S."/>
            <person name="Loh J."/>
            <person name="Nouioui I."/>
            <person name="Goodfellow M."/>
        </authorList>
    </citation>
    <scope>NUCLEOTIDE SEQUENCE</scope>
    <source>
        <strain evidence="6">MGRD01-02</strain>
    </source>
</reference>
<evidence type="ECO:0000256" key="3">
    <source>
        <dbReference type="ARBA" id="ARBA00022729"/>
    </source>
</evidence>
<dbReference type="EMBL" id="JAGSOH010000007">
    <property type="protein sequence ID" value="MBR7825582.1"/>
    <property type="molecule type" value="Genomic_DNA"/>
</dbReference>
<dbReference type="SUPFAM" id="SSF53850">
    <property type="entry name" value="Periplasmic binding protein-like II"/>
    <property type="match status" value="1"/>
</dbReference>
<evidence type="ECO:0000313" key="7">
    <source>
        <dbReference type="Proteomes" id="UP000676325"/>
    </source>
</evidence>
<evidence type="ECO:0000259" key="5">
    <source>
        <dbReference type="Pfam" id="PF09084"/>
    </source>
</evidence>
<comment type="similarity">
    <text evidence="2">Belongs to the bacterial solute-binding protein SsuA/TauA family.</text>
</comment>
<comment type="subcellular location">
    <subcellularLocation>
        <location evidence="1">Periplasm</location>
    </subcellularLocation>
</comment>
<dbReference type="RefSeq" id="WP_212516737.1">
    <property type="nucleotide sequence ID" value="NZ_JAGSOH010000007.1"/>
</dbReference>
<gene>
    <name evidence="6" type="ORF">KDK95_04635</name>
</gene>
<keyword evidence="3 4" id="KW-0732">Signal</keyword>
<evidence type="ECO:0000256" key="2">
    <source>
        <dbReference type="ARBA" id="ARBA00010742"/>
    </source>
</evidence>
<dbReference type="AlphaFoldDB" id="A0A941IHC8"/>
<organism evidence="6 7">
    <name type="scientific">Actinospica acidithermotolerans</name>
    <dbReference type="NCBI Taxonomy" id="2828514"/>
    <lineage>
        <taxon>Bacteria</taxon>
        <taxon>Bacillati</taxon>
        <taxon>Actinomycetota</taxon>
        <taxon>Actinomycetes</taxon>
        <taxon>Catenulisporales</taxon>
        <taxon>Actinospicaceae</taxon>
        <taxon>Actinospica</taxon>
    </lineage>
</organism>
<dbReference type="Proteomes" id="UP000676325">
    <property type="component" value="Unassembled WGS sequence"/>
</dbReference>
<feature type="domain" description="SsuA/THI5-like" evidence="5">
    <location>
        <begin position="54"/>
        <end position="277"/>
    </location>
</feature>
<dbReference type="PANTHER" id="PTHR30024">
    <property type="entry name" value="ALIPHATIC SULFONATES-BINDING PROTEIN-RELATED"/>
    <property type="match status" value="1"/>
</dbReference>
<keyword evidence="7" id="KW-1185">Reference proteome</keyword>
<dbReference type="Gene3D" id="3.40.190.10">
    <property type="entry name" value="Periplasmic binding protein-like II"/>
    <property type="match status" value="2"/>
</dbReference>